<organism evidence="3 4">
    <name type="scientific">Natrinema soli</name>
    <dbReference type="NCBI Taxonomy" id="1930624"/>
    <lineage>
        <taxon>Archaea</taxon>
        <taxon>Methanobacteriati</taxon>
        <taxon>Methanobacteriota</taxon>
        <taxon>Stenosarchaea group</taxon>
        <taxon>Halobacteria</taxon>
        <taxon>Halobacteriales</taxon>
        <taxon>Natrialbaceae</taxon>
        <taxon>Natrinema</taxon>
    </lineage>
</organism>
<name>A0ABD5SMV4_9EURY</name>
<keyword evidence="1" id="KW-0472">Membrane</keyword>
<dbReference type="RefSeq" id="WP_273737787.1">
    <property type="nucleotide sequence ID" value="NZ_JAQIVI010000098.1"/>
</dbReference>
<keyword evidence="1" id="KW-0812">Transmembrane</keyword>
<keyword evidence="4" id="KW-1185">Reference proteome</keyword>
<evidence type="ECO:0000259" key="2">
    <source>
        <dbReference type="Pfam" id="PF26472"/>
    </source>
</evidence>
<feature type="transmembrane region" description="Helical" evidence="1">
    <location>
        <begin position="98"/>
        <end position="116"/>
    </location>
</feature>
<proteinExistence type="predicted"/>
<accession>A0ABD5SMV4</accession>
<feature type="domain" description="DUF8147" evidence="2">
    <location>
        <begin position="7"/>
        <end position="117"/>
    </location>
</feature>
<dbReference type="AlphaFoldDB" id="A0ABD5SMV4"/>
<protein>
    <recommendedName>
        <fullName evidence="2">DUF8147 domain-containing protein</fullName>
    </recommendedName>
</protein>
<dbReference type="InterPro" id="IPR058460">
    <property type="entry name" value="DUF8147"/>
</dbReference>
<sequence>MTLMNLRSIGRLIAASLATFLVVTVAVTELLQSRIEFSLLVGIPAGLVAGVVAGGVVVWSFADGAPERRRRIASAFGAFAIAVLIAIIAGLLLPVGAVLTIAVSTVVGLLTAIGVYSRDCDRARARQT</sequence>
<evidence type="ECO:0000256" key="1">
    <source>
        <dbReference type="SAM" id="Phobius"/>
    </source>
</evidence>
<gene>
    <name evidence="3" type="ORF">ACFQE6_06725</name>
</gene>
<evidence type="ECO:0000313" key="3">
    <source>
        <dbReference type="EMBL" id="MFC6764726.1"/>
    </source>
</evidence>
<evidence type="ECO:0000313" key="4">
    <source>
        <dbReference type="Proteomes" id="UP001596383"/>
    </source>
</evidence>
<keyword evidence="1" id="KW-1133">Transmembrane helix</keyword>
<feature type="transmembrane region" description="Helical" evidence="1">
    <location>
        <begin position="73"/>
        <end position="92"/>
    </location>
</feature>
<feature type="transmembrane region" description="Helical" evidence="1">
    <location>
        <begin position="38"/>
        <end position="61"/>
    </location>
</feature>
<reference evidence="3 4" key="1">
    <citation type="journal article" date="2019" name="Int. J. Syst. Evol. Microbiol.">
        <title>The Global Catalogue of Microorganisms (GCM) 10K type strain sequencing project: providing services to taxonomists for standard genome sequencing and annotation.</title>
        <authorList>
            <consortium name="The Broad Institute Genomics Platform"/>
            <consortium name="The Broad Institute Genome Sequencing Center for Infectious Disease"/>
            <person name="Wu L."/>
            <person name="Ma J."/>
        </authorList>
    </citation>
    <scope>NUCLEOTIDE SEQUENCE [LARGE SCALE GENOMIC DNA]</scope>
    <source>
        <strain evidence="3 4">LMG 29247</strain>
    </source>
</reference>
<dbReference type="EMBL" id="JBHSWV010000098">
    <property type="protein sequence ID" value="MFC6764726.1"/>
    <property type="molecule type" value="Genomic_DNA"/>
</dbReference>
<dbReference type="Pfam" id="PF26472">
    <property type="entry name" value="DUF8147"/>
    <property type="match status" value="1"/>
</dbReference>
<comment type="caution">
    <text evidence="3">The sequence shown here is derived from an EMBL/GenBank/DDBJ whole genome shotgun (WGS) entry which is preliminary data.</text>
</comment>
<dbReference type="Proteomes" id="UP001596383">
    <property type="component" value="Unassembled WGS sequence"/>
</dbReference>